<evidence type="ECO:0000256" key="2">
    <source>
        <dbReference type="SAM" id="SignalP"/>
    </source>
</evidence>
<protein>
    <submittedName>
        <fullName evidence="3">Uncharacterized protein</fullName>
    </submittedName>
</protein>
<keyword evidence="4" id="KW-1185">Reference proteome</keyword>
<feature type="compositionally biased region" description="Pro residues" evidence="1">
    <location>
        <begin position="52"/>
        <end position="63"/>
    </location>
</feature>
<name>A0ABZ2L3C3_9BACT</name>
<sequence>MTFSNITRTTLALGGALLLAGCSAHDDGASSDRDPATKTPAGKPSGNESPPTEAPPIDPPPGPNDVVGVVQGRLGGPVPGATIASGDVIIKTDAWGRFVLRNLPPKYDLQCGIDGQGEVYYGLTTRNPTIQSYANGWYNRAPIHLDYSEATSTNSRRRSFTVGDDGSTRNILAPSAPPDAVDTSLYWAGPTPALTGRFFSLEHDTSTSGPPTRYLGYAFSPMRLLPSNRETTTFKPTYLPITTTSTVTGVARPPPGVSGYETYLLVHFGGQYDIVNLDHPSHAVPAEFVVPEVPGASWALQYRVYGPGLGFEGASSSVIVPISTDGSVPDVDIPVAPKIISPADGAADFGVGSEIAWEGGEGACTVNVFFKGVSWAISLTTLTSRFTMPDLSAVGVPIARRFQYTINVQCSQRANRPPDADPVLDAARYIGGQYNLGTSAKSRNVSVTSP</sequence>
<dbReference type="Proteomes" id="UP001374803">
    <property type="component" value="Chromosome"/>
</dbReference>
<feature type="compositionally biased region" description="Basic and acidic residues" evidence="1">
    <location>
        <begin position="25"/>
        <end position="36"/>
    </location>
</feature>
<dbReference type="EMBL" id="CP089983">
    <property type="protein sequence ID" value="WXB05454.1"/>
    <property type="molecule type" value="Genomic_DNA"/>
</dbReference>
<reference evidence="3" key="1">
    <citation type="submission" date="2021-12" db="EMBL/GenBank/DDBJ databases">
        <title>Discovery of the Pendulisporaceae a myxobacterial family with distinct sporulation behavior and unique specialized metabolism.</title>
        <authorList>
            <person name="Garcia R."/>
            <person name="Popoff A."/>
            <person name="Bader C.D."/>
            <person name="Loehr J."/>
            <person name="Walesch S."/>
            <person name="Walt C."/>
            <person name="Boldt J."/>
            <person name="Bunk B."/>
            <person name="Haeckl F.J.F.P.J."/>
            <person name="Gunesch A.P."/>
            <person name="Birkelbach J."/>
            <person name="Nuebel U."/>
            <person name="Pietschmann T."/>
            <person name="Bach T."/>
            <person name="Mueller R."/>
        </authorList>
    </citation>
    <scope>NUCLEOTIDE SEQUENCE</scope>
    <source>
        <strain evidence="3">MSr11367</strain>
    </source>
</reference>
<keyword evidence="2" id="KW-0732">Signal</keyword>
<evidence type="ECO:0000256" key="1">
    <source>
        <dbReference type="SAM" id="MobiDB-lite"/>
    </source>
</evidence>
<feature type="chain" id="PRO_5045977853" evidence="2">
    <location>
        <begin position="27"/>
        <end position="450"/>
    </location>
</feature>
<feature type="region of interest" description="Disordered" evidence="1">
    <location>
        <begin position="25"/>
        <end position="73"/>
    </location>
</feature>
<dbReference type="InterPro" id="IPR008969">
    <property type="entry name" value="CarboxyPept-like_regulatory"/>
</dbReference>
<accession>A0ABZ2L3C3</accession>
<feature type="signal peptide" evidence="2">
    <location>
        <begin position="1"/>
        <end position="26"/>
    </location>
</feature>
<proteinExistence type="predicted"/>
<organism evidence="3 4">
    <name type="scientific">Pendulispora rubella</name>
    <dbReference type="NCBI Taxonomy" id="2741070"/>
    <lineage>
        <taxon>Bacteria</taxon>
        <taxon>Pseudomonadati</taxon>
        <taxon>Myxococcota</taxon>
        <taxon>Myxococcia</taxon>
        <taxon>Myxococcales</taxon>
        <taxon>Sorangiineae</taxon>
        <taxon>Pendulisporaceae</taxon>
        <taxon>Pendulispora</taxon>
    </lineage>
</organism>
<dbReference type="SUPFAM" id="SSF49464">
    <property type="entry name" value="Carboxypeptidase regulatory domain-like"/>
    <property type="match status" value="1"/>
</dbReference>
<gene>
    <name evidence="3" type="ORF">LVJ94_52235</name>
</gene>
<evidence type="ECO:0000313" key="4">
    <source>
        <dbReference type="Proteomes" id="UP001374803"/>
    </source>
</evidence>
<dbReference type="RefSeq" id="WP_394835099.1">
    <property type="nucleotide sequence ID" value="NZ_CP089929.1"/>
</dbReference>
<evidence type="ECO:0000313" key="3">
    <source>
        <dbReference type="EMBL" id="WXB05454.1"/>
    </source>
</evidence>